<sequence length="801" mass="89799">MIKSIQSISALILLFSISQFSFGQKSPSIKGNISDGKLPVEFVDVLLKTTTDSTKVARFAVTDAAGNFALENINSGEYQLQFKLIGFKTITQHIKVLNSPVSIGNIVLQSDTNLLNDVVVTSQKKQIQKTEEGFVFNAVSNISQSGGTATDMLKSIPTVAVDAEGGITLRGKSPMILINGKNSAIKSMDQIAASSIESIEIINNPMAKYDANAESGIINIKLKKNNQNGLNGAVALGAGFGAKGRVNSSVLLNNKTEKWNIGLGYDNRFAGRTKKVKSDRTNYFIDDEHFIHQNRNDERTEGLQNLKFNVDFAPNDKNTFSFEALGNLETQDNDETLYTQVNTNTNQFFSNNKRHSLELERSKVAEFAFNYDRKFSDSQKSLNASITSSFNRDKENTNIDTYNYDEYRQQIGDVLLQRTHNYERENISNAIVDYAFPVSVKSMFEVGYKGTFRFFNSEFESATMINDDYVVNPLASNTFDYNEQINAFYGMLNSFIGETENPKWKYNLGLRAENVSNTGATKNNSDRFNNDYLKLFPSASLQLNLASDEFLKLGYSKRINRPDLDDLNPFVDITDALNPHSGNPYLKPEIIHIAEMSYNKDWDKYSFSTNAFYRNATNTIRQYAELQDNGVVLLMPKNIGSMVTYGLETIFSFKPVGFYDANISLTAFQQNINASNLGEDIVSNAFSWYGKIINNFVPWKGGKLQIIGNYNSALATPQGKRIPVYNVDMGFQQKLGKGNARIGLVVTDMFNTLESGYKNNTALFSNNRTNKSDTRALMLTFAYTFKSDFKEKLLENQFSTE</sequence>
<proteinExistence type="predicted"/>
<reference evidence="7" key="1">
    <citation type="journal article" date="2019" name="Int. J. Syst. Evol. Microbiol.">
        <title>The Global Catalogue of Microorganisms (GCM) 10K type strain sequencing project: providing services to taxonomists for standard genome sequencing and annotation.</title>
        <authorList>
            <consortium name="The Broad Institute Genomics Platform"/>
            <consortium name="The Broad Institute Genome Sequencing Center for Infectious Disease"/>
            <person name="Wu L."/>
            <person name="Ma J."/>
        </authorList>
    </citation>
    <scope>NUCLEOTIDE SEQUENCE [LARGE SCALE GENOMIC DNA]</scope>
    <source>
        <strain evidence="7">WYCCWR 13023</strain>
    </source>
</reference>
<accession>A0ABV9PHW1</accession>
<feature type="chain" id="PRO_5045062795" evidence="4">
    <location>
        <begin position="22"/>
        <end position="801"/>
    </location>
</feature>
<evidence type="ECO:0000256" key="4">
    <source>
        <dbReference type="SAM" id="SignalP"/>
    </source>
</evidence>
<dbReference type="InterPro" id="IPR041700">
    <property type="entry name" value="OMP_b-brl_3"/>
</dbReference>
<evidence type="ECO:0000313" key="6">
    <source>
        <dbReference type="EMBL" id="MFC4748168.1"/>
    </source>
</evidence>
<dbReference type="PANTHER" id="PTHR40980">
    <property type="entry name" value="PLUG DOMAIN-CONTAINING PROTEIN"/>
    <property type="match status" value="1"/>
</dbReference>
<evidence type="ECO:0000259" key="5">
    <source>
        <dbReference type="Pfam" id="PF14905"/>
    </source>
</evidence>
<keyword evidence="7" id="KW-1185">Reference proteome</keyword>
<name>A0ABV9PHW1_9FLAO</name>
<evidence type="ECO:0000256" key="2">
    <source>
        <dbReference type="ARBA" id="ARBA00023136"/>
    </source>
</evidence>
<dbReference type="Pfam" id="PF13715">
    <property type="entry name" value="CarbopepD_reg_2"/>
    <property type="match status" value="1"/>
</dbReference>
<dbReference type="EMBL" id="JBHSGV010000004">
    <property type="protein sequence ID" value="MFC4748168.1"/>
    <property type="molecule type" value="Genomic_DNA"/>
</dbReference>
<dbReference type="Proteomes" id="UP001595935">
    <property type="component" value="Unassembled WGS sequence"/>
</dbReference>
<dbReference type="InterPro" id="IPR037066">
    <property type="entry name" value="Plug_dom_sf"/>
</dbReference>
<evidence type="ECO:0000256" key="1">
    <source>
        <dbReference type="ARBA" id="ARBA00004442"/>
    </source>
</evidence>
<gene>
    <name evidence="6" type="ORF">ACFO5S_11965</name>
</gene>
<dbReference type="Pfam" id="PF14905">
    <property type="entry name" value="OMP_b-brl_3"/>
    <property type="match status" value="1"/>
</dbReference>
<dbReference type="SUPFAM" id="SSF49464">
    <property type="entry name" value="Carboxypeptidase regulatory domain-like"/>
    <property type="match status" value="1"/>
</dbReference>
<comment type="caution">
    <text evidence="6">The sequence shown here is derived from an EMBL/GenBank/DDBJ whole genome shotgun (WGS) entry which is preliminary data.</text>
</comment>
<dbReference type="Gene3D" id="2.60.40.10">
    <property type="entry name" value="Immunoglobulins"/>
    <property type="match status" value="1"/>
</dbReference>
<keyword evidence="4" id="KW-0732">Signal</keyword>
<organism evidence="6 7">
    <name type="scientific">Flavobacterium branchiicola</name>
    <dbReference type="NCBI Taxonomy" id="1114875"/>
    <lineage>
        <taxon>Bacteria</taxon>
        <taxon>Pseudomonadati</taxon>
        <taxon>Bacteroidota</taxon>
        <taxon>Flavobacteriia</taxon>
        <taxon>Flavobacteriales</taxon>
        <taxon>Flavobacteriaceae</taxon>
        <taxon>Flavobacterium</taxon>
    </lineage>
</organism>
<dbReference type="RefSeq" id="WP_213258157.1">
    <property type="nucleotide sequence ID" value="NZ_JAGYWA010000004.1"/>
</dbReference>
<feature type="domain" description="Outer membrane protein beta-barrel" evidence="5">
    <location>
        <begin position="373"/>
        <end position="783"/>
    </location>
</feature>
<dbReference type="InterPro" id="IPR008969">
    <property type="entry name" value="CarboxyPept-like_regulatory"/>
</dbReference>
<dbReference type="Gene3D" id="2.40.170.20">
    <property type="entry name" value="TonB-dependent receptor, beta-barrel domain"/>
    <property type="match status" value="1"/>
</dbReference>
<keyword evidence="6" id="KW-0675">Receptor</keyword>
<dbReference type="Gene3D" id="2.170.130.10">
    <property type="entry name" value="TonB-dependent receptor, plug domain"/>
    <property type="match status" value="1"/>
</dbReference>
<dbReference type="SUPFAM" id="SSF56935">
    <property type="entry name" value="Porins"/>
    <property type="match status" value="1"/>
</dbReference>
<dbReference type="InterPro" id="IPR013783">
    <property type="entry name" value="Ig-like_fold"/>
</dbReference>
<keyword evidence="3" id="KW-0998">Cell outer membrane</keyword>
<dbReference type="InterPro" id="IPR036942">
    <property type="entry name" value="Beta-barrel_TonB_sf"/>
</dbReference>
<keyword evidence="2" id="KW-0472">Membrane</keyword>
<dbReference type="PANTHER" id="PTHR40980:SF4">
    <property type="entry name" value="TONB-DEPENDENT RECEPTOR-LIKE BETA-BARREL DOMAIN-CONTAINING PROTEIN"/>
    <property type="match status" value="1"/>
</dbReference>
<evidence type="ECO:0000313" key="7">
    <source>
        <dbReference type="Proteomes" id="UP001595935"/>
    </source>
</evidence>
<protein>
    <submittedName>
        <fullName evidence="6">TonB-dependent receptor domain-containing protein</fullName>
    </submittedName>
</protein>
<evidence type="ECO:0000256" key="3">
    <source>
        <dbReference type="ARBA" id="ARBA00023237"/>
    </source>
</evidence>
<comment type="subcellular location">
    <subcellularLocation>
        <location evidence="1">Cell outer membrane</location>
    </subcellularLocation>
</comment>
<feature type="signal peptide" evidence="4">
    <location>
        <begin position="1"/>
        <end position="21"/>
    </location>
</feature>